<evidence type="ECO:0000313" key="3">
    <source>
        <dbReference type="Proteomes" id="UP000546806"/>
    </source>
</evidence>
<feature type="non-terminal residue" evidence="2">
    <location>
        <position position="1"/>
    </location>
</feature>
<comment type="caution">
    <text evidence="2">The sequence shown here is derived from an EMBL/GenBank/DDBJ whole genome shotgun (WGS) entry which is preliminary data.</text>
</comment>
<dbReference type="AlphaFoldDB" id="A0A842D4B0"/>
<accession>A0A842D4B0</accession>
<protein>
    <submittedName>
        <fullName evidence="2">Phage tail tape measure protein</fullName>
    </submittedName>
</protein>
<feature type="non-terminal residue" evidence="2">
    <location>
        <position position="178"/>
    </location>
</feature>
<evidence type="ECO:0000313" key="2">
    <source>
        <dbReference type="EMBL" id="MBC2005622.1"/>
    </source>
</evidence>
<evidence type="ECO:0000256" key="1">
    <source>
        <dbReference type="SAM" id="Coils"/>
    </source>
</evidence>
<reference evidence="2 3" key="1">
    <citation type="submission" date="2020-03" db="EMBL/GenBank/DDBJ databases">
        <title>Soil Listeria distribution.</title>
        <authorList>
            <person name="Liao J."/>
            <person name="Wiedmann M."/>
        </authorList>
    </citation>
    <scope>NUCLEOTIDE SEQUENCE [LARGE SCALE GENOMIC DNA]</scope>
    <source>
        <strain evidence="2 3">FSL L7-0435</strain>
    </source>
</reference>
<dbReference type="Proteomes" id="UP000546806">
    <property type="component" value="Unassembled WGS sequence"/>
</dbReference>
<keyword evidence="1" id="KW-0175">Coiled coil</keyword>
<dbReference type="EMBL" id="JAARWW010000094">
    <property type="protein sequence ID" value="MBC2005622.1"/>
    <property type="molecule type" value="Genomic_DNA"/>
</dbReference>
<organism evidence="2 3">
    <name type="scientific">Listeria booriae</name>
    <dbReference type="NCBI Taxonomy" id="1552123"/>
    <lineage>
        <taxon>Bacteria</taxon>
        <taxon>Bacillati</taxon>
        <taxon>Bacillota</taxon>
        <taxon>Bacilli</taxon>
        <taxon>Bacillales</taxon>
        <taxon>Listeriaceae</taxon>
        <taxon>Listeria</taxon>
    </lineage>
</organism>
<name>A0A842D4B0_9LIST</name>
<sequence length="178" mass="19334">DITERSIAALEQQLELTKQEYGENSKEAIQMSTKLNVAKTSVSELDNELDQLKDELGGKLDAGNFLEAAEVLGEVGEKLKEVGTSAVETALDIDDSVVKINNSLGLTGKEAEKTKEHLLNVFNTGVTDSYEEAGDAIIQVRQSIKDVNDENLDDITYKAMSFSSTFDTDINETVRGAG</sequence>
<gene>
    <name evidence="2" type="ORF">HCA78_17830</name>
</gene>
<feature type="coiled-coil region" evidence="1">
    <location>
        <begin position="7"/>
        <end position="62"/>
    </location>
</feature>
<proteinExistence type="predicted"/>